<dbReference type="AlphaFoldDB" id="A0A4C2EPM7"/>
<dbReference type="InterPro" id="IPR011991">
    <property type="entry name" value="ArsR-like_HTH"/>
</dbReference>
<accession>A0A4C2EPM7</accession>
<dbReference type="SUPFAM" id="SSF46785">
    <property type="entry name" value="Winged helix' DNA-binding domain"/>
    <property type="match status" value="1"/>
</dbReference>
<reference evidence="5 6" key="1">
    <citation type="submission" date="2019-02" db="EMBL/GenBank/DDBJ databases">
        <title>Haloarcula mannanilyticum sp. nov., a mannan degrading haloarchaeon isolated from commercial salt.</title>
        <authorList>
            <person name="Enomoto S."/>
            <person name="Shimane Y."/>
            <person name="Kamekura M."/>
            <person name="Ito T."/>
            <person name="Moriya O."/>
            <person name="Ihara K."/>
            <person name="Takahashi-Ando N."/>
            <person name="Fukushima Y."/>
            <person name="Yoshida Y."/>
            <person name="Usama R."/>
            <person name="Takai K."/>
            <person name="Minegishi H."/>
        </authorList>
    </citation>
    <scope>NUCLEOTIDE SEQUENCE [LARGE SCALE GENOMIC DNA]</scope>
    <source>
        <strain evidence="5 6">MD130-1</strain>
    </source>
</reference>
<dbReference type="InterPro" id="IPR036390">
    <property type="entry name" value="WH_DNA-bd_sf"/>
</dbReference>
<dbReference type="InterPro" id="IPR000485">
    <property type="entry name" value="AsnC-type_HTH_dom"/>
</dbReference>
<evidence type="ECO:0000313" key="5">
    <source>
        <dbReference type="EMBL" id="GCF16222.1"/>
    </source>
</evidence>
<dbReference type="EMBL" id="BIXZ01000021">
    <property type="protein sequence ID" value="GCF16222.1"/>
    <property type="molecule type" value="Genomic_DNA"/>
</dbReference>
<feature type="domain" description="HTH asnC-type" evidence="4">
    <location>
        <begin position="6"/>
        <end position="67"/>
    </location>
</feature>
<dbReference type="PROSITE" id="PS50956">
    <property type="entry name" value="HTH_ASNC_2"/>
    <property type="match status" value="1"/>
</dbReference>
<dbReference type="InterPro" id="IPR011017">
    <property type="entry name" value="TRASH_dom"/>
</dbReference>
<keyword evidence="1" id="KW-0805">Transcription regulation</keyword>
<name>A0A4C2EPM7_9EURY</name>
<organism evidence="5 6">
    <name type="scientific">Haloarcula mannanilytica</name>
    <dbReference type="NCBI Taxonomy" id="2509225"/>
    <lineage>
        <taxon>Archaea</taxon>
        <taxon>Methanobacteriati</taxon>
        <taxon>Methanobacteriota</taxon>
        <taxon>Stenosarchaea group</taxon>
        <taxon>Halobacteria</taxon>
        <taxon>Halobacteriales</taxon>
        <taxon>Haloarculaceae</taxon>
        <taxon>Haloarcula</taxon>
    </lineage>
</organism>
<dbReference type="Pfam" id="PF24273">
    <property type="entry name" value="TRASH_HVO_1752_C"/>
    <property type="match status" value="1"/>
</dbReference>
<dbReference type="PANTHER" id="PTHR43413:SF4">
    <property type="entry name" value="HTH-TYPE TRANSCRIPTIONAL REGULATOR LYSM"/>
    <property type="match status" value="1"/>
</dbReference>
<dbReference type="InterPro" id="IPR036388">
    <property type="entry name" value="WH-like_DNA-bd_sf"/>
</dbReference>
<keyword evidence="3" id="KW-0804">Transcription</keyword>
<keyword evidence="2" id="KW-0238">DNA-binding</keyword>
<dbReference type="GO" id="GO:0043565">
    <property type="term" value="F:sequence-specific DNA binding"/>
    <property type="evidence" value="ECO:0007669"/>
    <property type="project" value="InterPro"/>
</dbReference>
<sequence length="197" mass="22347">MCMASLDETDIEILRLLSHDARRSYTDIAKEVDLSGPAVANRIERLQDAGVINRFTVDIDRTQLGTGAQIFVQVDPGHSFDTLRSRLDESDAVEHVMVTAGGELWFNARVDVHNVHPWLRSLLEPADKAEYTVTLIDTIEWQPSLDGTEFALTCTECGNTVDSEGQSEWFDNRMYHFCCSTCQRQFEDKFNRLKEGV</sequence>
<dbReference type="SMART" id="SM00344">
    <property type="entry name" value="HTH_ASNC"/>
    <property type="match status" value="1"/>
</dbReference>
<protein>
    <submittedName>
        <fullName evidence="5">Transcription regulator</fullName>
    </submittedName>
</protein>
<dbReference type="Gene3D" id="1.10.10.10">
    <property type="entry name" value="Winged helix-like DNA-binding domain superfamily/Winged helix DNA-binding domain"/>
    <property type="match status" value="1"/>
</dbReference>
<dbReference type="PANTHER" id="PTHR43413">
    <property type="entry name" value="TRANSCRIPTIONAL REGULATOR, ASNC FAMILY"/>
    <property type="match status" value="1"/>
</dbReference>
<evidence type="ECO:0000259" key="4">
    <source>
        <dbReference type="PROSITE" id="PS50956"/>
    </source>
</evidence>
<dbReference type="CDD" id="cd00090">
    <property type="entry name" value="HTH_ARSR"/>
    <property type="match status" value="1"/>
</dbReference>
<dbReference type="Proteomes" id="UP000304382">
    <property type="component" value="Unassembled WGS sequence"/>
</dbReference>
<dbReference type="Pfam" id="PF13404">
    <property type="entry name" value="HTH_AsnC-type"/>
    <property type="match status" value="1"/>
</dbReference>
<dbReference type="InterPro" id="IPR019888">
    <property type="entry name" value="Tscrpt_reg_AsnC-like"/>
</dbReference>
<keyword evidence="6" id="KW-1185">Reference proteome</keyword>
<proteinExistence type="predicted"/>
<dbReference type="SMART" id="SM00746">
    <property type="entry name" value="TRASH"/>
    <property type="match status" value="1"/>
</dbReference>
<dbReference type="PRINTS" id="PR00033">
    <property type="entry name" value="HTHASNC"/>
</dbReference>
<evidence type="ECO:0000256" key="3">
    <source>
        <dbReference type="ARBA" id="ARBA00023163"/>
    </source>
</evidence>
<dbReference type="InterPro" id="IPR050684">
    <property type="entry name" value="HTH-Siroheme_Decarb"/>
</dbReference>
<comment type="caution">
    <text evidence="5">The sequence shown here is derived from an EMBL/GenBank/DDBJ whole genome shotgun (WGS) entry which is preliminary data.</text>
</comment>
<evidence type="ECO:0000313" key="6">
    <source>
        <dbReference type="Proteomes" id="UP000304382"/>
    </source>
</evidence>
<gene>
    <name evidence="5" type="ORF">Harman_41570</name>
</gene>
<evidence type="ECO:0000256" key="1">
    <source>
        <dbReference type="ARBA" id="ARBA00023015"/>
    </source>
</evidence>
<dbReference type="InterPro" id="IPR056526">
    <property type="entry name" value="TRASH_HVO_1752"/>
</dbReference>
<evidence type="ECO:0000256" key="2">
    <source>
        <dbReference type="ARBA" id="ARBA00023125"/>
    </source>
</evidence>